<dbReference type="Proteomes" id="UP000326961">
    <property type="component" value="Chromosome"/>
</dbReference>
<dbReference type="AlphaFoldDB" id="A0A5P3XCW5"/>
<dbReference type="EMBL" id="CP032452">
    <property type="protein sequence ID" value="QEZ68024.1"/>
    <property type="molecule type" value="Genomic_DNA"/>
</dbReference>
<dbReference type="RefSeq" id="WP_150885917.1">
    <property type="nucleotide sequence ID" value="NZ_CP032452.1"/>
</dbReference>
<accession>A0A5P3XCW5</accession>
<evidence type="ECO:0000313" key="1">
    <source>
        <dbReference type="EMBL" id="QEZ68024.1"/>
    </source>
</evidence>
<proteinExistence type="predicted"/>
<reference evidence="1 2" key="1">
    <citation type="submission" date="2018-09" db="EMBL/GenBank/DDBJ databases">
        <title>A clostridial neurotoxin that targets Anopheles mosquitoes.</title>
        <authorList>
            <person name="Contreras E."/>
            <person name="Masuyer G."/>
            <person name="Qureshi N."/>
            <person name="Chawla S."/>
            <person name="Lim H.L."/>
            <person name="Chen J."/>
            <person name="Stenmark P."/>
            <person name="Gill S."/>
        </authorList>
    </citation>
    <scope>NUCLEOTIDE SEQUENCE [LARGE SCALE GENOMIC DNA]</scope>
    <source>
        <strain evidence="1 2">Cbm</strain>
    </source>
</reference>
<organism evidence="1 2">
    <name type="scientific">Paraclostridium bifermentans</name>
    <name type="common">Clostridium bifermentans</name>
    <dbReference type="NCBI Taxonomy" id="1490"/>
    <lineage>
        <taxon>Bacteria</taxon>
        <taxon>Bacillati</taxon>
        <taxon>Bacillota</taxon>
        <taxon>Clostridia</taxon>
        <taxon>Peptostreptococcales</taxon>
        <taxon>Peptostreptococcaceae</taxon>
        <taxon>Paraclostridium</taxon>
    </lineage>
</organism>
<evidence type="ECO:0000313" key="2">
    <source>
        <dbReference type="Proteomes" id="UP000326961"/>
    </source>
</evidence>
<name>A0A5P3XCW5_PARBF</name>
<gene>
    <name evidence="1" type="ORF">D4A35_03380</name>
</gene>
<sequence>MIKKIKTTLTEVETRTSNQMVVDINNMSFILDEQYPWIKVICCEDADGEISVEVDEIDILNEDGSVQVNSLGELEVFALNWYFNNVEIVAKYV</sequence>
<protein>
    <submittedName>
        <fullName evidence="1">Uncharacterized protein</fullName>
    </submittedName>
</protein>